<proteinExistence type="inferred from homology"/>
<protein>
    <submittedName>
        <fullName evidence="8">GntR family transcriptional regulator</fullName>
    </submittedName>
</protein>
<evidence type="ECO:0000256" key="4">
    <source>
        <dbReference type="ARBA" id="ARBA00022692"/>
    </source>
</evidence>
<accession>A0ABM8FLD2</accession>
<evidence type="ECO:0000256" key="6">
    <source>
        <dbReference type="ARBA" id="ARBA00023136"/>
    </source>
</evidence>
<dbReference type="Proteomes" id="UP001321445">
    <property type="component" value="Chromosome"/>
</dbReference>
<comment type="subcellular location">
    <subcellularLocation>
        <location evidence="1">Cell membrane</location>
        <topology evidence="1">Multi-pass membrane protein</topology>
    </subcellularLocation>
</comment>
<keyword evidence="3" id="KW-1003">Cell membrane</keyword>
<dbReference type="InterPro" id="IPR032808">
    <property type="entry name" value="DoxX"/>
</dbReference>
<keyword evidence="9" id="KW-1185">Reference proteome</keyword>
<gene>
    <name evidence="8" type="ORF">HCR_14190</name>
</gene>
<evidence type="ECO:0000256" key="3">
    <source>
        <dbReference type="ARBA" id="ARBA00022475"/>
    </source>
</evidence>
<evidence type="ECO:0000256" key="5">
    <source>
        <dbReference type="ARBA" id="ARBA00022989"/>
    </source>
</evidence>
<reference evidence="8 9" key="1">
    <citation type="submission" date="2023-03" db="EMBL/GenBank/DDBJ databases">
        <title>Description of Hydrogenimonas sp. ISO32.</title>
        <authorList>
            <person name="Mino S."/>
            <person name="Fukazawa S."/>
            <person name="Sawabe T."/>
        </authorList>
    </citation>
    <scope>NUCLEOTIDE SEQUENCE [LARGE SCALE GENOMIC DNA]</scope>
    <source>
        <strain evidence="8 9">ISO32</strain>
    </source>
</reference>
<dbReference type="EMBL" id="AP027370">
    <property type="protein sequence ID" value="BDY13107.1"/>
    <property type="molecule type" value="Genomic_DNA"/>
</dbReference>
<keyword evidence="5 7" id="KW-1133">Transmembrane helix</keyword>
<feature type="transmembrane region" description="Helical" evidence="7">
    <location>
        <begin position="72"/>
        <end position="93"/>
    </location>
</feature>
<evidence type="ECO:0000313" key="9">
    <source>
        <dbReference type="Proteomes" id="UP001321445"/>
    </source>
</evidence>
<dbReference type="PANTHER" id="PTHR33452:SF1">
    <property type="entry name" value="INNER MEMBRANE PROTEIN YPHA-RELATED"/>
    <property type="match status" value="1"/>
</dbReference>
<dbReference type="PANTHER" id="PTHR33452">
    <property type="entry name" value="OXIDOREDUCTASE CATD-RELATED"/>
    <property type="match status" value="1"/>
</dbReference>
<keyword evidence="4 7" id="KW-0812">Transmembrane</keyword>
<feature type="transmembrane region" description="Helical" evidence="7">
    <location>
        <begin position="105"/>
        <end position="124"/>
    </location>
</feature>
<dbReference type="RefSeq" id="WP_286336079.1">
    <property type="nucleotide sequence ID" value="NZ_AP027370.1"/>
</dbReference>
<comment type="similarity">
    <text evidence="2">Belongs to the DoxX family.</text>
</comment>
<evidence type="ECO:0000256" key="7">
    <source>
        <dbReference type="SAM" id="Phobius"/>
    </source>
</evidence>
<dbReference type="Pfam" id="PF07681">
    <property type="entry name" value="DoxX"/>
    <property type="match status" value="1"/>
</dbReference>
<sequence length="126" mass="13214">MMVEWGKFLLRLAIGGLLLFHGIHKIIHGIGGVQAMLAAHSLPAWIGYGVYVGEVLAPVALIVGLRPRIAALVIAFNMAAAIALAYGGKLFALGMHGGWIVETPLLYFAGALAIAMIGGGRIGLKW</sequence>
<name>A0ABM8FLD2_9BACT</name>
<evidence type="ECO:0000256" key="1">
    <source>
        <dbReference type="ARBA" id="ARBA00004651"/>
    </source>
</evidence>
<organism evidence="8 9">
    <name type="scientific">Hydrogenimonas cancrithermarum</name>
    <dbReference type="NCBI Taxonomy" id="2993563"/>
    <lineage>
        <taxon>Bacteria</taxon>
        <taxon>Pseudomonadati</taxon>
        <taxon>Campylobacterota</taxon>
        <taxon>Epsilonproteobacteria</taxon>
        <taxon>Campylobacterales</taxon>
        <taxon>Hydrogenimonadaceae</taxon>
        <taxon>Hydrogenimonas</taxon>
    </lineage>
</organism>
<dbReference type="InterPro" id="IPR051907">
    <property type="entry name" value="DoxX-like_oxidoreductase"/>
</dbReference>
<evidence type="ECO:0000256" key="2">
    <source>
        <dbReference type="ARBA" id="ARBA00006679"/>
    </source>
</evidence>
<evidence type="ECO:0000313" key="8">
    <source>
        <dbReference type="EMBL" id="BDY13107.1"/>
    </source>
</evidence>
<feature type="transmembrane region" description="Helical" evidence="7">
    <location>
        <begin position="45"/>
        <end position="65"/>
    </location>
</feature>
<keyword evidence="6 7" id="KW-0472">Membrane</keyword>